<accession>A0A0E2ARH9</accession>
<dbReference type="CDD" id="cd01335">
    <property type="entry name" value="Radical_SAM"/>
    <property type="match status" value="1"/>
</dbReference>
<dbReference type="Pfam" id="PF04459">
    <property type="entry name" value="DUF512"/>
    <property type="match status" value="1"/>
</dbReference>
<dbReference type="InterPro" id="IPR013785">
    <property type="entry name" value="Aldolase_TIM"/>
</dbReference>
<dbReference type="EMBL" id="AGXN01000010">
    <property type="protein sequence ID" value="EIY97179.1"/>
    <property type="molecule type" value="Genomic_DNA"/>
</dbReference>
<gene>
    <name evidence="8" type="ORF">HMPREF1056_01892</name>
</gene>
<sequence length="371" mass="42723">MVLNQEQFDAFRMEIATFGNIPILSQYCGIGCVFCKVHTDSYLGHYPKIPPIDREDLLKGFEYINPNVNYVRLGAGVLVAPHTDPFLHPKIYDFIKIASEHFPTKKITTVTTGAYIREDKMDFLNSIPNFGIDLSLITMQKQREKIIPRSERERTMYLLKYAPLNKCTLMFTGNLDEVKRDLELLHKLEVNKRVRQILVRRVEHTATSQPRLKELSQVCIDKYEECISWVKQNYPNVVFTVPILKDVFRGGNNEYFIDADQRIARQRDIISSLPEGTFVNLICPLSGYDYFTKAFMGMPNVKTNLIENHLYGGSVSVAGLLNHQDIRAQFNPDRNDVMIVPEEMYNVDGLDLLGEHKTQLETYYNAKIILG</sequence>
<evidence type="ECO:0008006" key="10">
    <source>
        <dbReference type="Google" id="ProtNLM"/>
    </source>
</evidence>
<dbReference type="Pfam" id="PF04055">
    <property type="entry name" value="Radical_SAM"/>
    <property type="match status" value="1"/>
</dbReference>
<proteinExistence type="predicted"/>
<feature type="domain" description="DUF512" evidence="7">
    <location>
        <begin position="300"/>
        <end position="350"/>
    </location>
</feature>
<evidence type="ECO:0000259" key="6">
    <source>
        <dbReference type="Pfam" id="PF04055"/>
    </source>
</evidence>
<evidence type="ECO:0000256" key="3">
    <source>
        <dbReference type="ARBA" id="ARBA00022723"/>
    </source>
</evidence>
<dbReference type="RefSeq" id="WP_005794746.1">
    <property type="nucleotide sequence ID" value="NZ_JH724215.1"/>
</dbReference>
<keyword evidence="5" id="KW-0411">Iron-sulfur</keyword>
<comment type="cofactor">
    <cofactor evidence="1">
        <name>[4Fe-4S] cluster</name>
        <dbReference type="ChEBI" id="CHEBI:49883"/>
    </cofactor>
</comment>
<dbReference type="GO" id="GO:0051536">
    <property type="term" value="F:iron-sulfur cluster binding"/>
    <property type="evidence" value="ECO:0007669"/>
    <property type="project" value="UniProtKB-KW"/>
</dbReference>
<dbReference type="InterPro" id="IPR007197">
    <property type="entry name" value="rSAM"/>
</dbReference>
<evidence type="ECO:0000313" key="9">
    <source>
        <dbReference type="Proteomes" id="UP000003879"/>
    </source>
</evidence>
<dbReference type="GO" id="GO:0003824">
    <property type="term" value="F:catalytic activity"/>
    <property type="evidence" value="ECO:0007669"/>
    <property type="project" value="InterPro"/>
</dbReference>
<evidence type="ECO:0000256" key="2">
    <source>
        <dbReference type="ARBA" id="ARBA00022691"/>
    </source>
</evidence>
<feature type="domain" description="Radical SAM core" evidence="6">
    <location>
        <begin position="24"/>
        <end position="163"/>
    </location>
</feature>
<evidence type="ECO:0000256" key="1">
    <source>
        <dbReference type="ARBA" id="ARBA00001966"/>
    </source>
</evidence>
<protein>
    <recommendedName>
        <fullName evidence="10">DUF512 domain-containing protein</fullName>
    </recommendedName>
</protein>
<evidence type="ECO:0000256" key="5">
    <source>
        <dbReference type="ARBA" id="ARBA00023014"/>
    </source>
</evidence>
<reference evidence="8 9" key="1">
    <citation type="submission" date="2012-02" db="EMBL/GenBank/DDBJ databases">
        <title>The Genome Sequence of Bacteroides fragilis CL07T12C05.</title>
        <authorList>
            <consortium name="The Broad Institute Genome Sequencing Platform"/>
            <person name="Earl A."/>
            <person name="Ward D."/>
            <person name="Feldgarden M."/>
            <person name="Gevers D."/>
            <person name="Zitomersky N.L."/>
            <person name="Coyne M.J."/>
            <person name="Comstock L.E."/>
            <person name="Young S.K."/>
            <person name="Zeng Q."/>
            <person name="Gargeya S."/>
            <person name="Fitzgerald M."/>
            <person name="Haas B."/>
            <person name="Abouelleil A."/>
            <person name="Alvarado L."/>
            <person name="Arachchi H.M."/>
            <person name="Berlin A."/>
            <person name="Chapman S.B."/>
            <person name="Gearin G."/>
            <person name="Goldberg J."/>
            <person name="Griggs A."/>
            <person name="Gujja S."/>
            <person name="Hansen M."/>
            <person name="Heiman D."/>
            <person name="Howarth C."/>
            <person name="Larimer J."/>
            <person name="Lui A."/>
            <person name="MacDonald P.J.P."/>
            <person name="McCowen C."/>
            <person name="Montmayeur A."/>
            <person name="Murphy C."/>
            <person name="Neiman D."/>
            <person name="Pearson M."/>
            <person name="Priest M."/>
            <person name="Roberts A."/>
            <person name="Saif S."/>
            <person name="Shea T."/>
            <person name="Sisk P."/>
            <person name="Stolte C."/>
            <person name="Sykes S."/>
            <person name="Wortman J."/>
            <person name="Nusbaum C."/>
            <person name="Birren B."/>
        </authorList>
    </citation>
    <scope>NUCLEOTIDE SEQUENCE [LARGE SCALE GENOMIC DNA]</scope>
    <source>
        <strain evidence="8 9">CL07T12C05</strain>
    </source>
</reference>
<keyword evidence="4" id="KW-0408">Iron</keyword>
<dbReference type="GO" id="GO:0046872">
    <property type="term" value="F:metal ion binding"/>
    <property type="evidence" value="ECO:0007669"/>
    <property type="project" value="UniProtKB-KW"/>
</dbReference>
<comment type="caution">
    <text evidence="8">The sequence shown here is derived from an EMBL/GenBank/DDBJ whole genome shotgun (WGS) entry which is preliminary data.</text>
</comment>
<dbReference type="AlphaFoldDB" id="A0A0E2ARH9"/>
<evidence type="ECO:0000259" key="7">
    <source>
        <dbReference type="Pfam" id="PF04459"/>
    </source>
</evidence>
<dbReference type="SFLD" id="SFLDS00029">
    <property type="entry name" value="Radical_SAM"/>
    <property type="match status" value="1"/>
</dbReference>
<evidence type="ECO:0000313" key="8">
    <source>
        <dbReference type="EMBL" id="EIY97179.1"/>
    </source>
</evidence>
<evidence type="ECO:0000256" key="4">
    <source>
        <dbReference type="ARBA" id="ARBA00023004"/>
    </source>
</evidence>
<dbReference type="SUPFAM" id="SSF102114">
    <property type="entry name" value="Radical SAM enzymes"/>
    <property type="match status" value="1"/>
</dbReference>
<dbReference type="InterPro" id="IPR058240">
    <property type="entry name" value="rSAM_sf"/>
</dbReference>
<dbReference type="HOGENOM" id="CLU_745259_0_0_10"/>
<dbReference type="Gene3D" id="3.20.20.70">
    <property type="entry name" value="Aldolase class I"/>
    <property type="match status" value="1"/>
</dbReference>
<name>A0A0E2ARH9_BACFG</name>
<keyword evidence="2" id="KW-0949">S-adenosyl-L-methionine</keyword>
<keyword evidence="3" id="KW-0479">Metal-binding</keyword>
<dbReference type="PATRIC" id="fig|997883.3.peg.1984"/>
<organism evidence="8 9">
    <name type="scientific">Bacteroides fragilis CL07T12C05</name>
    <dbReference type="NCBI Taxonomy" id="997883"/>
    <lineage>
        <taxon>Bacteria</taxon>
        <taxon>Pseudomonadati</taxon>
        <taxon>Bacteroidota</taxon>
        <taxon>Bacteroidia</taxon>
        <taxon>Bacteroidales</taxon>
        <taxon>Bacteroidaceae</taxon>
        <taxon>Bacteroides</taxon>
    </lineage>
</organism>
<dbReference type="InterPro" id="IPR007549">
    <property type="entry name" value="DUF512"/>
</dbReference>
<dbReference type="Proteomes" id="UP000003879">
    <property type="component" value="Unassembled WGS sequence"/>
</dbReference>